<gene>
    <name evidence="1" type="ORF">MALGJ_36040</name>
</gene>
<comment type="caution">
    <text evidence="1">The sequence shown here is derived from an EMBL/GenBank/DDBJ whole genome shotgun (WGS) entry which is preliminary data.</text>
</comment>
<accession>A0A7I9YE30</accession>
<proteinExistence type="predicted"/>
<evidence type="ECO:0000313" key="1">
    <source>
        <dbReference type="EMBL" id="GFG86928.1"/>
    </source>
</evidence>
<organism evidence="1 2">
    <name type="scientific">Mycolicibacter algericus</name>
    <name type="common">Mycobacterium algericum</name>
    <dbReference type="NCBI Taxonomy" id="1288388"/>
    <lineage>
        <taxon>Bacteria</taxon>
        <taxon>Bacillati</taxon>
        <taxon>Actinomycetota</taxon>
        <taxon>Actinomycetes</taxon>
        <taxon>Mycobacteriales</taxon>
        <taxon>Mycobacteriaceae</taxon>
        <taxon>Mycolicibacter</taxon>
    </lineage>
</organism>
<name>A0A7I9YE30_MYCAL</name>
<protein>
    <submittedName>
        <fullName evidence="1">Uncharacterized protein</fullName>
    </submittedName>
</protein>
<dbReference type="EMBL" id="BLKY01000001">
    <property type="protein sequence ID" value="GFG86928.1"/>
    <property type="molecule type" value="Genomic_DNA"/>
</dbReference>
<reference evidence="1 2" key="1">
    <citation type="journal article" date="2019" name="Emerg. Microbes Infect.">
        <title>Comprehensive subspecies identification of 175 nontuberculous mycobacteria species based on 7547 genomic profiles.</title>
        <authorList>
            <person name="Matsumoto Y."/>
            <person name="Kinjo T."/>
            <person name="Motooka D."/>
            <person name="Nabeya D."/>
            <person name="Jung N."/>
            <person name="Uechi K."/>
            <person name="Horii T."/>
            <person name="Iida T."/>
            <person name="Fujita J."/>
            <person name="Nakamura S."/>
        </authorList>
    </citation>
    <scope>NUCLEOTIDE SEQUENCE [LARGE SCALE GENOMIC DNA]</scope>
    <source>
        <strain evidence="1 2">JCM 30723</strain>
    </source>
</reference>
<sequence>MRTIYTAPTVDGAELALKEFDQQFGTQYPGAIDVAGRLARIRAVPGLSGGAPQDRLHH</sequence>
<dbReference type="AlphaFoldDB" id="A0A7I9YE30"/>
<dbReference type="Proteomes" id="UP000465305">
    <property type="component" value="Unassembled WGS sequence"/>
</dbReference>
<evidence type="ECO:0000313" key="2">
    <source>
        <dbReference type="Proteomes" id="UP000465305"/>
    </source>
</evidence>